<dbReference type="GO" id="GO:0000256">
    <property type="term" value="P:allantoin catabolic process"/>
    <property type="evidence" value="ECO:0007669"/>
    <property type="project" value="InterPro"/>
</dbReference>
<dbReference type="InterPro" id="IPR007247">
    <property type="entry name" value="Ureidogly_lyase"/>
</dbReference>
<protein>
    <submittedName>
        <fullName evidence="6">Ureidoglycolate hydrolase</fullName>
    </submittedName>
</protein>
<dbReference type="SUPFAM" id="SSF51182">
    <property type="entry name" value="RmlC-like cupins"/>
    <property type="match status" value="1"/>
</dbReference>
<dbReference type="InterPro" id="IPR024060">
    <property type="entry name" value="Ureidoglycolate_lyase_dom_sf"/>
</dbReference>
<dbReference type="Pfam" id="PF04115">
    <property type="entry name" value="Ureidogly_lyase"/>
    <property type="match status" value="1"/>
</dbReference>
<dbReference type="GO" id="GO:0004848">
    <property type="term" value="F:ureidoglycolate hydrolase activity"/>
    <property type="evidence" value="ECO:0007669"/>
    <property type="project" value="InterPro"/>
</dbReference>
<keyword evidence="3" id="KW-0456">Lyase</keyword>
<reference evidence="6" key="1">
    <citation type="submission" date="2022-11" db="UniProtKB">
        <authorList>
            <consortium name="WormBaseParasite"/>
        </authorList>
    </citation>
    <scope>IDENTIFICATION</scope>
</reference>
<keyword evidence="2" id="KW-0659">Purine metabolism</keyword>
<comment type="catalytic activity">
    <reaction evidence="4">
        <text>(S)-ureidoglycolate = urea + glyoxylate</text>
        <dbReference type="Rhea" id="RHEA:11304"/>
        <dbReference type="ChEBI" id="CHEBI:16199"/>
        <dbReference type="ChEBI" id="CHEBI:36655"/>
        <dbReference type="ChEBI" id="CHEBI:57296"/>
        <dbReference type="EC" id="4.3.2.3"/>
    </reaction>
</comment>
<dbReference type="GO" id="GO:0006144">
    <property type="term" value="P:purine nucleobase metabolic process"/>
    <property type="evidence" value="ECO:0007669"/>
    <property type="project" value="UniProtKB-KW"/>
</dbReference>
<dbReference type="Gene3D" id="2.60.120.480">
    <property type="entry name" value="Ureidoglycolate hydrolase"/>
    <property type="match status" value="1"/>
</dbReference>
<evidence type="ECO:0000256" key="2">
    <source>
        <dbReference type="ARBA" id="ARBA00022631"/>
    </source>
</evidence>
<dbReference type="Proteomes" id="UP000887540">
    <property type="component" value="Unplaced"/>
</dbReference>
<dbReference type="InterPro" id="IPR011051">
    <property type="entry name" value="RmlC_Cupin_sf"/>
</dbReference>
<dbReference type="WBParaSite" id="ACRNAN_Path_1116.g4304.t1">
    <property type="protein sequence ID" value="ACRNAN_Path_1116.g4304.t1"/>
    <property type="gene ID" value="ACRNAN_Path_1116.g4304"/>
</dbReference>
<sequence>MGQHETFQMEVYHRARFSPYGDLIEHWDCHHEKAQPLQWPGTEASDFHNNLGSLEQEFRLTWIPKASSSKQKLYFEGLHDSYNYMNDTDAGIEYSPEKDEYSIHLISTRPDGTYYIHALKPETTFIMAFALPNPENGEPIKETLKAFYFHGDEAVHLHAGVWHSLPILEYRPNGSAEFKEIDMTKPKKNFGGVVQSDFRGELQPICYG</sequence>
<evidence type="ECO:0000256" key="3">
    <source>
        <dbReference type="ARBA" id="ARBA00023239"/>
    </source>
</evidence>
<dbReference type="GO" id="GO:0050385">
    <property type="term" value="F:ureidoglycolate lyase activity"/>
    <property type="evidence" value="ECO:0007669"/>
    <property type="project" value="UniProtKB-EC"/>
</dbReference>
<comment type="subunit">
    <text evidence="1">Homodimer.</text>
</comment>
<evidence type="ECO:0000256" key="1">
    <source>
        <dbReference type="ARBA" id="ARBA00011738"/>
    </source>
</evidence>
<name>A0A914BVU8_9BILA</name>
<evidence type="ECO:0000313" key="5">
    <source>
        <dbReference type="Proteomes" id="UP000887540"/>
    </source>
</evidence>
<evidence type="ECO:0000256" key="4">
    <source>
        <dbReference type="ARBA" id="ARBA00047684"/>
    </source>
</evidence>
<keyword evidence="5" id="KW-1185">Reference proteome</keyword>
<organism evidence="5 6">
    <name type="scientific">Acrobeloides nanus</name>
    <dbReference type="NCBI Taxonomy" id="290746"/>
    <lineage>
        <taxon>Eukaryota</taxon>
        <taxon>Metazoa</taxon>
        <taxon>Ecdysozoa</taxon>
        <taxon>Nematoda</taxon>
        <taxon>Chromadorea</taxon>
        <taxon>Rhabditida</taxon>
        <taxon>Tylenchina</taxon>
        <taxon>Cephalobomorpha</taxon>
        <taxon>Cephaloboidea</taxon>
        <taxon>Cephalobidae</taxon>
        <taxon>Acrobeloides</taxon>
    </lineage>
</organism>
<evidence type="ECO:0000313" key="6">
    <source>
        <dbReference type="WBParaSite" id="ACRNAN_Path_1116.g4304.t1"/>
    </source>
</evidence>
<dbReference type="AlphaFoldDB" id="A0A914BVU8"/>
<accession>A0A914BVU8</accession>
<proteinExistence type="predicted"/>